<dbReference type="SUPFAM" id="SSF50156">
    <property type="entry name" value="PDZ domain-like"/>
    <property type="match status" value="1"/>
</dbReference>
<dbReference type="SUPFAM" id="SSF52025">
    <property type="entry name" value="PA domain"/>
    <property type="match status" value="1"/>
</dbReference>
<gene>
    <name evidence="4" type="ORF">TrST_g7682</name>
</gene>
<feature type="compositionally biased region" description="Basic and acidic residues" evidence="1">
    <location>
        <begin position="217"/>
        <end position="260"/>
    </location>
</feature>
<dbReference type="InterPro" id="IPR046450">
    <property type="entry name" value="PA_dom_sf"/>
</dbReference>
<feature type="signal peptide" evidence="2">
    <location>
        <begin position="1"/>
        <end position="25"/>
    </location>
</feature>
<dbReference type="EMBL" id="BRXY01000062">
    <property type="protein sequence ID" value="GMH60009.1"/>
    <property type="molecule type" value="Genomic_DNA"/>
</dbReference>
<dbReference type="AlphaFoldDB" id="A0A9W7A0X9"/>
<dbReference type="InterPro" id="IPR003137">
    <property type="entry name" value="PA_domain"/>
</dbReference>
<evidence type="ECO:0000313" key="4">
    <source>
        <dbReference type="EMBL" id="GMH60009.1"/>
    </source>
</evidence>
<evidence type="ECO:0000256" key="1">
    <source>
        <dbReference type="SAM" id="MobiDB-lite"/>
    </source>
</evidence>
<feature type="chain" id="PRO_5040916592" description="PA domain-containing protein" evidence="2">
    <location>
        <begin position="26"/>
        <end position="740"/>
    </location>
</feature>
<accession>A0A9W7A0X9</accession>
<dbReference type="OrthoDB" id="8062037at2759"/>
<dbReference type="Proteomes" id="UP001165085">
    <property type="component" value="Unassembled WGS sequence"/>
</dbReference>
<dbReference type="Pfam" id="PF02225">
    <property type="entry name" value="PA"/>
    <property type="match status" value="1"/>
</dbReference>
<comment type="caution">
    <text evidence="4">The sequence shown here is derived from an EMBL/GenBank/DDBJ whole genome shotgun (WGS) entry which is preliminary data.</text>
</comment>
<evidence type="ECO:0000256" key="2">
    <source>
        <dbReference type="SAM" id="SignalP"/>
    </source>
</evidence>
<reference evidence="5" key="1">
    <citation type="journal article" date="2023" name="Commun. Biol.">
        <title>Genome analysis of Parmales, the sister group of diatoms, reveals the evolutionary specialization of diatoms from phago-mixotrophs to photoautotrophs.</title>
        <authorList>
            <person name="Ban H."/>
            <person name="Sato S."/>
            <person name="Yoshikawa S."/>
            <person name="Yamada K."/>
            <person name="Nakamura Y."/>
            <person name="Ichinomiya M."/>
            <person name="Sato N."/>
            <person name="Blanc-Mathieu R."/>
            <person name="Endo H."/>
            <person name="Kuwata A."/>
            <person name="Ogata H."/>
        </authorList>
    </citation>
    <scope>NUCLEOTIDE SEQUENCE [LARGE SCALE GENOMIC DNA]</scope>
    <source>
        <strain evidence="5">NIES 3701</strain>
    </source>
</reference>
<feature type="region of interest" description="Disordered" evidence="1">
    <location>
        <begin position="217"/>
        <end position="333"/>
    </location>
</feature>
<dbReference type="Gene3D" id="3.50.30.30">
    <property type="match status" value="2"/>
</dbReference>
<dbReference type="CDD" id="cd00538">
    <property type="entry name" value="PA"/>
    <property type="match status" value="1"/>
</dbReference>
<feature type="compositionally biased region" description="Low complexity" evidence="1">
    <location>
        <begin position="261"/>
        <end position="277"/>
    </location>
</feature>
<organism evidence="4 5">
    <name type="scientific">Triparma strigata</name>
    <dbReference type="NCBI Taxonomy" id="1606541"/>
    <lineage>
        <taxon>Eukaryota</taxon>
        <taxon>Sar</taxon>
        <taxon>Stramenopiles</taxon>
        <taxon>Ochrophyta</taxon>
        <taxon>Bolidophyceae</taxon>
        <taxon>Parmales</taxon>
        <taxon>Triparmaceae</taxon>
        <taxon>Triparma</taxon>
    </lineage>
</organism>
<dbReference type="InterPro" id="IPR036034">
    <property type="entry name" value="PDZ_sf"/>
</dbReference>
<proteinExistence type="predicted"/>
<protein>
    <recommendedName>
        <fullName evidence="3">PA domain-containing protein</fullName>
    </recommendedName>
</protein>
<keyword evidence="5" id="KW-1185">Reference proteome</keyword>
<evidence type="ECO:0000259" key="3">
    <source>
        <dbReference type="Pfam" id="PF02225"/>
    </source>
</evidence>
<keyword evidence="2" id="KW-0732">Signal</keyword>
<evidence type="ECO:0000313" key="5">
    <source>
        <dbReference type="Proteomes" id="UP001165085"/>
    </source>
</evidence>
<sequence>MRAPDPKFLSLLFLAFVTLPPTSLSIDPESIIPPHVRHETSTLIKNNLSDPLLDYTYFPRKQLVHDNTILEPHFLSVQKQTQNKETNDNPNNNSVFASPLGYKIAKSNIMTQDELLVSVNIDRTTSVPIAPYDLTDVLTSPEKFAGEDGKGFAFPVLTDGKLSGFLHVSYTDQPFELVVRPTGQRRYDFNYEKMTKKAEEEAKEMERIKLEIERREKVEEEKRLRDDEKRREDEERERMKKVREEGERMKSEAAKREREATATAAAQNAAQNNAASEETNRARLQELENERQEKVRAAEQARLKKQQEEEEKKRLDAKQGEERRKEEEKIKAEKKARLDQHLYGLTKSAEEEAHFRSARASGDSFEFTLKFDPEVSLGLTFDLQQDGVIVESVVGQASKAGVESGDSIIAVCDGAVSDVRSAVKAIGKCDDRLIKFKSPQVASNDEGILNDDESVKIGGEEMVLKVTSPSNLAGNYDLTTSVWGKVKVQCQAGKEPAKIVISSSGIDDADLCIKPKAEHSYGTGTIVLARRGKCAMPDKVTNGKTSSFVIIVNTTPERMDIPSGGIGPMDVGVGSIGWDVGESLLSVLMAGGEITGTVECDGGAELIEEDKGTLQVGSGDHTVHWARFGSTEYPAAPVKVKKITKARGNSEFGCTLDDIQVKVAGAVAVVKRGGGCGFGDKVVNLEKAGAIGVIIVDTGGGDQRVMCSEEQAGEIGIFVGMVSSDYWASTREEEWAVIRP</sequence>
<feature type="compositionally biased region" description="Basic and acidic residues" evidence="1">
    <location>
        <begin position="278"/>
        <end position="333"/>
    </location>
</feature>
<feature type="domain" description="PA" evidence="3">
    <location>
        <begin position="650"/>
        <end position="724"/>
    </location>
</feature>
<name>A0A9W7A0X9_9STRA</name>